<evidence type="ECO:0000259" key="10">
    <source>
        <dbReference type="PROSITE" id="PS50994"/>
    </source>
</evidence>
<keyword evidence="2" id="KW-0479">Metal-binding</keyword>
<dbReference type="InterPro" id="IPR001584">
    <property type="entry name" value="Integrase_cat-core"/>
</dbReference>
<evidence type="ECO:0000256" key="8">
    <source>
        <dbReference type="ARBA" id="ARBA00022932"/>
    </source>
</evidence>
<evidence type="ECO:0000256" key="7">
    <source>
        <dbReference type="ARBA" id="ARBA00022918"/>
    </source>
</evidence>
<gene>
    <name evidence="11" type="ORF">Pfra01_002279700</name>
</gene>
<evidence type="ECO:0000313" key="11">
    <source>
        <dbReference type="EMBL" id="GMF54567.1"/>
    </source>
</evidence>
<dbReference type="PROSITE" id="PS50994">
    <property type="entry name" value="INTEGRASE"/>
    <property type="match status" value="1"/>
</dbReference>
<dbReference type="EMBL" id="BSXT01003535">
    <property type="protein sequence ID" value="GMF54567.1"/>
    <property type="molecule type" value="Genomic_DNA"/>
</dbReference>
<dbReference type="Pfam" id="PF00665">
    <property type="entry name" value="rve"/>
    <property type="match status" value="1"/>
</dbReference>
<evidence type="ECO:0000256" key="6">
    <source>
        <dbReference type="ARBA" id="ARBA00022908"/>
    </source>
</evidence>
<evidence type="ECO:0000256" key="4">
    <source>
        <dbReference type="ARBA" id="ARBA00022801"/>
    </source>
</evidence>
<keyword evidence="4" id="KW-0378">Hydrolase</keyword>
<dbReference type="PANTHER" id="PTHR42648">
    <property type="entry name" value="TRANSPOSASE, PUTATIVE-RELATED"/>
    <property type="match status" value="1"/>
</dbReference>
<keyword evidence="8" id="KW-0239">DNA-directed DNA polymerase</keyword>
<dbReference type="Proteomes" id="UP001165121">
    <property type="component" value="Unassembled WGS sequence"/>
</dbReference>
<dbReference type="SUPFAM" id="SSF53098">
    <property type="entry name" value="Ribonuclease H-like"/>
    <property type="match status" value="1"/>
</dbReference>
<keyword evidence="12" id="KW-1185">Reference proteome</keyword>
<dbReference type="InterPro" id="IPR036397">
    <property type="entry name" value="RNaseH_sf"/>
</dbReference>
<evidence type="ECO:0000256" key="3">
    <source>
        <dbReference type="ARBA" id="ARBA00022759"/>
    </source>
</evidence>
<proteinExistence type="predicted"/>
<dbReference type="GO" id="GO:0003887">
    <property type="term" value="F:DNA-directed DNA polymerase activity"/>
    <property type="evidence" value="ECO:0007669"/>
    <property type="project" value="UniProtKB-KW"/>
</dbReference>
<protein>
    <submittedName>
        <fullName evidence="11">Unnamed protein product</fullName>
    </submittedName>
</protein>
<reference evidence="11" key="1">
    <citation type="submission" date="2023-04" db="EMBL/GenBank/DDBJ databases">
        <title>Phytophthora fragariaefolia NBRC 109709.</title>
        <authorList>
            <person name="Ichikawa N."/>
            <person name="Sato H."/>
            <person name="Tonouchi N."/>
        </authorList>
    </citation>
    <scope>NUCLEOTIDE SEQUENCE</scope>
    <source>
        <strain evidence="11">NBRC 109709</strain>
    </source>
</reference>
<keyword evidence="8" id="KW-0548">Nucleotidyltransferase</keyword>
<dbReference type="GO" id="GO:0006310">
    <property type="term" value="P:DNA recombination"/>
    <property type="evidence" value="ECO:0007669"/>
    <property type="project" value="UniProtKB-KW"/>
</dbReference>
<evidence type="ECO:0000256" key="2">
    <source>
        <dbReference type="ARBA" id="ARBA00022723"/>
    </source>
</evidence>
<dbReference type="GO" id="GO:0046872">
    <property type="term" value="F:metal ion binding"/>
    <property type="evidence" value="ECO:0007669"/>
    <property type="project" value="UniProtKB-KW"/>
</dbReference>
<keyword evidence="9" id="KW-0233">DNA recombination</keyword>
<dbReference type="GO" id="GO:0004519">
    <property type="term" value="F:endonuclease activity"/>
    <property type="evidence" value="ECO:0007669"/>
    <property type="project" value="UniProtKB-KW"/>
</dbReference>
<dbReference type="InterPro" id="IPR012337">
    <property type="entry name" value="RNaseH-like_sf"/>
</dbReference>
<dbReference type="GO" id="GO:0016787">
    <property type="term" value="F:hydrolase activity"/>
    <property type="evidence" value="ECO:0007669"/>
    <property type="project" value="UniProtKB-KW"/>
</dbReference>
<evidence type="ECO:0000256" key="5">
    <source>
        <dbReference type="ARBA" id="ARBA00022842"/>
    </source>
</evidence>
<evidence type="ECO:0000256" key="1">
    <source>
        <dbReference type="ARBA" id="ARBA00022722"/>
    </source>
</evidence>
<dbReference type="AlphaFoldDB" id="A0A9W6Y3I6"/>
<comment type="caution">
    <text evidence="11">The sequence shown here is derived from an EMBL/GenBank/DDBJ whole genome shotgun (WGS) entry which is preliminary data.</text>
</comment>
<keyword evidence="7" id="KW-0695">RNA-directed DNA polymerase</keyword>
<keyword evidence="6" id="KW-0229">DNA integration</keyword>
<organism evidence="11 12">
    <name type="scientific">Phytophthora fragariaefolia</name>
    <dbReference type="NCBI Taxonomy" id="1490495"/>
    <lineage>
        <taxon>Eukaryota</taxon>
        <taxon>Sar</taxon>
        <taxon>Stramenopiles</taxon>
        <taxon>Oomycota</taxon>
        <taxon>Peronosporomycetes</taxon>
        <taxon>Peronosporales</taxon>
        <taxon>Peronosporaceae</taxon>
        <taxon>Phytophthora</taxon>
    </lineage>
</organism>
<dbReference type="GO" id="GO:0015074">
    <property type="term" value="P:DNA integration"/>
    <property type="evidence" value="ECO:0007669"/>
    <property type="project" value="UniProtKB-KW"/>
</dbReference>
<accession>A0A9W6Y3I6</accession>
<dbReference type="PANTHER" id="PTHR42648:SF11">
    <property type="entry name" value="TRANSPOSON TY4-P GAG-POL POLYPROTEIN"/>
    <property type="match status" value="1"/>
</dbReference>
<feature type="domain" description="Integrase catalytic" evidence="10">
    <location>
        <begin position="30"/>
        <end position="147"/>
    </location>
</feature>
<dbReference type="Gene3D" id="3.30.420.10">
    <property type="entry name" value="Ribonuclease H-like superfamily/Ribonuclease H"/>
    <property type="match status" value="1"/>
</dbReference>
<keyword evidence="3" id="KW-0255">Endonuclease</keyword>
<keyword evidence="8" id="KW-0808">Transferase</keyword>
<evidence type="ECO:0000313" key="12">
    <source>
        <dbReference type="Proteomes" id="UP001165121"/>
    </source>
</evidence>
<dbReference type="GO" id="GO:0003676">
    <property type="term" value="F:nucleic acid binding"/>
    <property type="evidence" value="ECO:0007669"/>
    <property type="project" value="InterPro"/>
</dbReference>
<dbReference type="OrthoDB" id="117675at2759"/>
<evidence type="ECO:0000256" key="9">
    <source>
        <dbReference type="ARBA" id="ARBA00023172"/>
    </source>
</evidence>
<dbReference type="GO" id="GO:0003964">
    <property type="term" value="F:RNA-directed DNA polymerase activity"/>
    <property type="evidence" value="ECO:0007669"/>
    <property type="project" value="UniProtKB-KW"/>
</dbReference>
<keyword evidence="1" id="KW-0540">Nuclease</keyword>
<keyword evidence="5" id="KW-0460">Magnesium</keyword>
<sequence length="147" mass="16801">MVISTKKMDFCMACAEGKQTRNKQPTEDTLESAPTDEQGAVICMNLKTDLPADRRDHRHILTIVDHATSYNQVCLLHTKDEAFDNFERFATQFQRQFDVVVKVIRTDGGGEFVNRKFEEYAGRHGIRLQHTQPDTSASNGKAERFHL</sequence>
<dbReference type="InterPro" id="IPR039537">
    <property type="entry name" value="Retrotran_Ty1/copia-like"/>
</dbReference>
<name>A0A9W6Y3I6_9STRA</name>